<keyword evidence="4 8" id="KW-0812">Transmembrane</keyword>
<evidence type="ECO:0000256" key="3">
    <source>
        <dbReference type="ARBA" id="ARBA00006596"/>
    </source>
</evidence>
<dbReference type="Pfam" id="PF02906">
    <property type="entry name" value="Fe_hyd_lg_C"/>
    <property type="match status" value="1"/>
</dbReference>
<dbReference type="Pfam" id="PF02256">
    <property type="entry name" value="Fe_hyd_SSU"/>
    <property type="match status" value="1"/>
</dbReference>
<dbReference type="GO" id="GO:0005789">
    <property type="term" value="C:endoplasmic reticulum membrane"/>
    <property type="evidence" value="ECO:0007669"/>
    <property type="project" value="UniProtKB-SubCell"/>
</dbReference>
<evidence type="ECO:0000259" key="9">
    <source>
        <dbReference type="SMART" id="SM00902"/>
    </source>
</evidence>
<dbReference type="SUPFAM" id="SSF53920">
    <property type="entry name" value="Fe-only hydrogenase"/>
    <property type="match status" value="1"/>
</dbReference>
<dbReference type="InterPro" id="IPR050340">
    <property type="entry name" value="Cytosolic_Fe-S_CAF"/>
</dbReference>
<feature type="domain" description="Iron hydrogenase small subunit" evidence="9">
    <location>
        <begin position="411"/>
        <end position="468"/>
    </location>
</feature>
<dbReference type="Pfam" id="PF06624">
    <property type="entry name" value="RAMP4"/>
    <property type="match status" value="1"/>
</dbReference>
<evidence type="ECO:0000256" key="5">
    <source>
        <dbReference type="ARBA" id="ARBA00022824"/>
    </source>
</evidence>
<evidence type="ECO:0000313" key="11">
    <source>
        <dbReference type="Proteomes" id="UP001164929"/>
    </source>
</evidence>
<dbReference type="AlphaFoldDB" id="A0AAD6QKF5"/>
<dbReference type="InterPro" id="IPR003149">
    <property type="entry name" value="Fe_hydrogenase_ssu"/>
</dbReference>
<dbReference type="SMART" id="SM00902">
    <property type="entry name" value="Fe_hyd_SSU"/>
    <property type="match status" value="1"/>
</dbReference>
<comment type="similarity">
    <text evidence="3">Belongs to the NARF family.</text>
</comment>
<sequence length="582" mass="64966">MSEKFSPTLRIGDLSDFIAPSQACVVSLKGLKTTTPNTRKRDKPEVAIANREQDDPVKISLKDCLACSGCITSAETVMLEKQSLDEFLSNIDKGKAIIVSLSPQSRASLAVYFGISPLQVFKKLTTFFKSLGVKAVFDTSCSRDLTLVETCNEFLCRYKQSQLNIDEKSNPSLPMLSSACPGWICYAEKQLGSYILPYVSSVKSPQQTIGATIKHHICQKMGLRPDEVYHVTVMPCYDKKLEAARGDFVFEVEQEDANKNSLRITEVDSVLTTGEVLDLIKLKAVDIETLDDSPLDKMLTNVSEEGYLYGVPGSSGGYAETVLRYAARMVFGREIEGPLAFRSLRNKDFCEVTLEVDGKVVLKFALCYGFQNLQNIVRKVKMGRCDYHFVEIMACPSGCLNGGGQIKPKLQQSPRELLQSLETIYMENILVKDPFENPLVKSLYDEWLDQPGSEKAKRHMHTEYHPVTNRQLLALTFSNSCSVSRLTSKINHQQQVFSLLEKRNPCISHRETKTMTTSKRLSERKVAKFQKNITKRGSVPETSTKKGYDYPVGPILLGFFVFVVIGSSLFQIIRTASSGGMA</sequence>
<comment type="subcellular location">
    <subcellularLocation>
        <location evidence="1">Endoplasmic reticulum membrane</location>
        <topology evidence="1">Single-pass membrane protein</topology>
    </subcellularLocation>
</comment>
<evidence type="ECO:0000256" key="1">
    <source>
        <dbReference type="ARBA" id="ARBA00004389"/>
    </source>
</evidence>
<evidence type="ECO:0000313" key="10">
    <source>
        <dbReference type="EMBL" id="KAJ6992005.1"/>
    </source>
</evidence>
<evidence type="ECO:0000256" key="8">
    <source>
        <dbReference type="SAM" id="Phobius"/>
    </source>
</evidence>
<dbReference type="InterPro" id="IPR009016">
    <property type="entry name" value="Fe_hydrogenase"/>
</dbReference>
<dbReference type="InterPro" id="IPR004108">
    <property type="entry name" value="Fe_hydrogenase_lsu_C"/>
</dbReference>
<dbReference type="InterPro" id="IPR010580">
    <property type="entry name" value="ER_stress-assoc"/>
</dbReference>
<feature type="transmembrane region" description="Helical" evidence="8">
    <location>
        <begin position="552"/>
        <end position="573"/>
    </location>
</feature>
<keyword evidence="5" id="KW-0256">Endoplasmic reticulum</keyword>
<keyword evidence="11" id="KW-1185">Reference proteome</keyword>
<keyword evidence="7 8" id="KW-0472">Membrane</keyword>
<comment type="similarity">
    <text evidence="2">Belongs to the RAMP4 family.</text>
</comment>
<reference evidence="10" key="1">
    <citation type="journal article" date="2023" name="Mol. Ecol. Resour.">
        <title>Chromosome-level genome assembly of a triploid poplar Populus alba 'Berolinensis'.</title>
        <authorList>
            <person name="Chen S."/>
            <person name="Yu Y."/>
            <person name="Wang X."/>
            <person name="Wang S."/>
            <person name="Zhang T."/>
            <person name="Zhou Y."/>
            <person name="He R."/>
            <person name="Meng N."/>
            <person name="Wang Y."/>
            <person name="Liu W."/>
            <person name="Liu Z."/>
            <person name="Liu J."/>
            <person name="Guo Q."/>
            <person name="Huang H."/>
            <person name="Sederoff R.R."/>
            <person name="Wang G."/>
            <person name="Qu G."/>
            <person name="Chen S."/>
        </authorList>
    </citation>
    <scope>NUCLEOTIDE SEQUENCE</scope>
    <source>
        <strain evidence="10">SC-2020</strain>
    </source>
</reference>
<dbReference type="Gene3D" id="3.40.950.10">
    <property type="entry name" value="Fe-only Hydrogenase (Larger Subunit), Chain L, domain 3"/>
    <property type="match status" value="1"/>
</dbReference>
<evidence type="ECO:0000256" key="7">
    <source>
        <dbReference type="ARBA" id="ARBA00023136"/>
    </source>
</evidence>
<dbReference type="PANTHER" id="PTHR11615">
    <property type="entry name" value="NITRATE, FORMATE, IRON DEHYDROGENASE"/>
    <property type="match status" value="1"/>
</dbReference>
<dbReference type="Gene3D" id="3.40.50.1780">
    <property type="match status" value="1"/>
</dbReference>
<evidence type="ECO:0000256" key="2">
    <source>
        <dbReference type="ARBA" id="ARBA00005500"/>
    </source>
</evidence>
<keyword evidence="6 8" id="KW-1133">Transmembrane helix</keyword>
<evidence type="ECO:0000256" key="4">
    <source>
        <dbReference type="ARBA" id="ARBA00022692"/>
    </source>
</evidence>
<comment type="caution">
    <text evidence="10">The sequence shown here is derived from an EMBL/GenBank/DDBJ whole genome shotgun (WGS) entry which is preliminary data.</text>
</comment>
<accession>A0AAD6QKF5</accession>
<dbReference type="EMBL" id="JAQIZT010000006">
    <property type="protein sequence ID" value="KAJ6992005.1"/>
    <property type="molecule type" value="Genomic_DNA"/>
</dbReference>
<protein>
    <submittedName>
        <fullName evidence="10">Protein NAR1-like</fullName>
    </submittedName>
</protein>
<dbReference type="Proteomes" id="UP001164929">
    <property type="component" value="Chromosome 6"/>
</dbReference>
<evidence type="ECO:0000256" key="6">
    <source>
        <dbReference type="ARBA" id="ARBA00022989"/>
    </source>
</evidence>
<proteinExistence type="inferred from homology"/>
<name>A0AAD6QKF5_9ROSI</name>
<organism evidence="10 11">
    <name type="scientific">Populus alba x Populus x berolinensis</name>
    <dbReference type="NCBI Taxonomy" id="444605"/>
    <lineage>
        <taxon>Eukaryota</taxon>
        <taxon>Viridiplantae</taxon>
        <taxon>Streptophyta</taxon>
        <taxon>Embryophyta</taxon>
        <taxon>Tracheophyta</taxon>
        <taxon>Spermatophyta</taxon>
        <taxon>Magnoliopsida</taxon>
        <taxon>eudicotyledons</taxon>
        <taxon>Gunneridae</taxon>
        <taxon>Pentapetalae</taxon>
        <taxon>rosids</taxon>
        <taxon>fabids</taxon>
        <taxon>Malpighiales</taxon>
        <taxon>Salicaceae</taxon>
        <taxon>Saliceae</taxon>
        <taxon>Populus</taxon>
    </lineage>
</organism>
<gene>
    <name evidence="10" type="ORF">NC653_015377</name>
</gene>